<sequence length="332" mass="37458">MSRDEDSRSEASSICSSSTVHGLGYLSGRAIKSLGEAVLNGLDYVLVTRQLGRMESYFAGQWNEENPETREMCRLLIEFAHPGYILSVRTRAMCLIMSQIGAGKFKGLAGALDDIESSSTYHRHLLEVWDCVNGIEDARDYLKTVPDNQEREVQARIVKHLSAAQQSYLSSLKDNDASNSKSESHPTVNQNARLIVYLAFIAAHNHADNAHILLQIDIISLLHSIGLFTASRKSAGVMAGRMFLYVLDSRLRSEPDSVHRRKIRESIQGLRSSRFWVRFYKYPARSTGVWRAFERSPAQEHMRTLILEFNGKLDTLLLGTEKSGKVREPIFH</sequence>
<evidence type="ECO:0000313" key="1">
    <source>
        <dbReference type="EMBL" id="KAL0569345.1"/>
    </source>
</evidence>
<dbReference type="Proteomes" id="UP001465976">
    <property type="component" value="Unassembled WGS sequence"/>
</dbReference>
<dbReference type="EMBL" id="JBAHYK010001138">
    <property type="protein sequence ID" value="KAL0569345.1"/>
    <property type="molecule type" value="Genomic_DNA"/>
</dbReference>
<keyword evidence="2" id="KW-1185">Reference proteome</keyword>
<proteinExistence type="predicted"/>
<protein>
    <submittedName>
        <fullName evidence="1">Uncharacterized protein</fullName>
    </submittedName>
</protein>
<comment type="caution">
    <text evidence="1">The sequence shown here is derived from an EMBL/GenBank/DDBJ whole genome shotgun (WGS) entry which is preliminary data.</text>
</comment>
<organism evidence="1 2">
    <name type="scientific">Marasmius crinis-equi</name>
    <dbReference type="NCBI Taxonomy" id="585013"/>
    <lineage>
        <taxon>Eukaryota</taxon>
        <taxon>Fungi</taxon>
        <taxon>Dikarya</taxon>
        <taxon>Basidiomycota</taxon>
        <taxon>Agaricomycotina</taxon>
        <taxon>Agaricomycetes</taxon>
        <taxon>Agaricomycetidae</taxon>
        <taxon>Agaricales</taxon>
        <taxon>Marasmiineae</taxon>
        <taxon>Marasmiaceae</taxon>
        <taxon>Marasmius</taxon>
    </lineage>
</organism>
<accession>A0ABR3F2A6</accession>
<reference evidence="1 2" key="1">
    <citation type="submission" date="2024-02" db="EMBL/GenBank/DDBJ databases">
        <title>A draft genome for the cacao thread blight pathogen Marasmius crinis-equi.</title>
        <authorList>
            <person name="Cohen S.P."/>
            <person name="Baruah I.K."/>
            <person name="Amoako-Attah I."/>
            <person name="Bukari Y."/>
            <person name="Meinhardt L.W."/>
            <person name="Bailey B.A."/>
        </authorList>
    </citation>
    <scope>NUCLEOTIDE SEQUENCE [LARGE SCALE GENOMIC DNA]</scope>
    <source>
        <strain evidence="1 2">GH-76</strain>
    </source>
</reference>
<name>A0ABR3F2A6_9AGAR</name>
<evidence type="ECO:0000313" key="2">
    <source>
        <dbReference type="Proteomes" id="UP001465976"/>
    </source>
</evidence>
<gene>
    <name evidence="1" type="ORF">V5O48_012617</name>
</gene>